<evidence type="ECO:0000313" key="1">
    <source>
        <dbReference type="EMBL" id="KZS10031.1"/>
    </source>
</evidence>
<protein>
    <submittedName>
        <fullName evidence="1">Uncharacterized protein</fullName>
    </submittedName>
</protein>
<keyword evidence="2" id="KW-1185">Reference proteome</keyword>
<accession>A0A0P6A5H0</accession>
<gene>
    <name evidence="1" type="ORF">APZ42_025611</name>
</gene>
<organism evidence="1 2">
    <name type="scientific">Daphnia magna</name>
    <dbReference type="NCBI Taxonomy" id="35525"/>
    <lineage>
        <taxon>Eukaryota</taxon>
        <taxon>Metazoa</taxon>
        <taxon>Ecdysozoa</taxon>
        <taxon>Arthropoda</taxon>
        <taxon>Crustacea</taxon>
        <taxon>Branchiopoda</taxon>
        <taxon>Diplostraca</taxon>
        <taxon>Cladocera</taxon>
        <taxon>Anomopoda</taxon>
        <taxon>Daphniidae</taxon>
        <taxon>Daphnia</taxon>
    </lineage>
</organism>
<dbReference type="AlphaFoldDB" id="A0A0P6A5H0"/>
<name>A0A0P6A5H0_9CRUS</name>
<comment type="caution">
    <text evidence="1">The sequence shown here is derived from an EMBL/GenBank/DDBJ whole genome shotgun (WGS) entry which is preliminary data.</text>
</comment>
<dbReference type="Proteomes" id="UP000076858">
    <property type="component" value="Unassembled WGS sequence"/>
</dbReference>
<proteinExistence type="predicted"/>
<dbReference type="OrthoDB" id="6333581at2759"/>
<sequence>MEQVIEIVDSFARGDAIGALAETGRFLYIYNSTTLIASVGAIVGLILLGSLLWIAVASVAKTEKVYNSYGSNNYRKTRSTENDEAAHTFMDLLAMLDETFRKMHLNNFDCQKRAVCEAHRRRSATETIGPFVRRIVYIFGQLDDKPLSALEPESADFLAKYFEAADNGRRNENCADLYTACSEVNIFNPVVHNSL</sequence>
<evidence type="ECO:0000313" key="2">
    <source>
        <dbReference type="Proteomes" id="UP000076858"/>
    </source>
</evidence>
<reference evidence="1 2" key="1">
    <citation type="submission" date="2016-03" db="EMBL/GenBank/DDBJ databases">
        <title>EvidentialGene: Evidence-directed Construction of Genes on Genomes.</title>
        <authorList>
            <person name="Gilbert D.G."/>
            <person name="Choi J.-H."/>
            <person name="Mockaitis K."/>
            <person name="Colbourne J."/>
            <person name="Pfrender M."/>
        </authorList>
    </citation>
    <scope>NUCLEOTIDE SEQUENCE [LARGE SCALE GENOMIC DNA]</scope>
    <source>
        <strain evidence="1 2">Xinb3</strain>
        <tissue evidence="1">Complete organism</tissue>
    </source>
</reference>
<dbReference type="InterPro" id="IPR006631">
    <property type="entry name" value="DM4_12"/>
</dbReference>
<dbReference type="Pfam" id="PF07841">
    <property type="entry name" value="DM4_12"/>
    <property type="match status" value="1"/>
</dbReference>
<dbReference type="EMBL" id="LRGB01001920">
    <property type="protein sequence ID" value="KZS10031.1"/>
    <property type="molecule type" value="Genomic_DNA"/>
</dbReference>